<dbReference type="InterPro" id="IPR001870">
    <property type="entry name" value="B30.2/SPRY"/>
</dbReference>
<dbReference type="Gene3D" id="3.30.710.10">
    <property type="entry name" value="Potassium Channel Kv1.1, Chain A"/>
    <property type="match status" value="1"/>
</dbReference>
<dbReference type="EMBL" id="BEXD01003871">
    <property type="protein sequence ID" value="GBC03177.1"/>
    <property type="molecule type" value="Genomic_DNA"/>
</dbReference>
<comment type="caution">
    <text evidence="3">The sequence shown here is derived from an EMBL/GenBank/DDBJ whole genome shotgun (WGS) entry which is preliminary data.</text>
</comment>
<dbReference type="EMBL" id="BLAL01000259">
    <property type="protein sequence ID" value="GES97492.1"/>
    <property type="molecule type" value="Genomic_DNA"/>
</dbReference>
<protein>
    <recommendedName>
        <fullName evidence="6">BTB domain-containing protein</fullName>
    </recommendedName>
</protein>
<keyword evidence="5" id="KW-1185">Reference proteome</keyword>
<dbReference type="InterPro" id="IPR043136">
    <property type="entry name" value="B30.2/SPRY_sf"/>
</dbReference>
<dbReference type="Proteomes" id="UP000615446">
    <property type="component" value="Unassembled WGS sequence"/>
</dbReference>
<dbReference type="Pfam" id="PF00651">
    <property type="entry name" value="BTB"/>
    <property type="match status" value="1"/>
</dbReference>
<evidence type="ECO:0000259" key="2">
    <source>
        <dbReference type="PROSITE" id="PS50188"/>
    </source>
</evidence>
<evidence type="ECO:0000259" key="1">
    <source>
        <dbReference type="PROSITE" id="PS50097"/>
    </source>
</evidence>
<gene>
    <name evidence="4" type="ORF">RCL2_002408300</name>
    <name evidence="3" type="ORF">RclHR1_00500025</name>
</gene>
<evidence type="ECO:0000313" key="3">
    <source>
        <dbReference type="EMBL" id="GBC03177.1"/>
    </source>
</evidence>
<organism evidence="3 5">
    <name type="scientific">Rhizophagus clarus</name>
    <dbReference type="NCBI Taxonomy" id="94130"/>
    <lineage>
        <taxon>Eukaryota</taxon>
        <taxon>Fungi</taxon>
        <taxon>Fungi incertae sedis</taxon>
        <taxon>Mucoromycota</taxon>
        <taxon>Glomeromycotina</taxon>
        <taxon>Glomeromycetes</taxon>
        <taxon>Glomerales</taxon>
        <taxon>Glomeraceae</taxon>
        <taxon>Rhizophagus</taxon>
    </lineage>
</organism>
<feature type="domain" description="B30.2/SPRY" evidence="2">
    <location>
        <begin position="294"/>
        <end position="478"/>
    </location>
</feature>
<reference evidence="3 5" key="1">
    <citation type="submission" date="2017-11" db="EMBL/GenBank/DDBJ databases">
        <title>The genome of Rhizophagus clarus HR1 reveals common genetic basis of auxotrophy among arbuscular mycorrhizal fungi.</title>
        <authorList>
            <person name="Kobayashi Y."/>
        </authorList>
    </citation>
    <scope>NUCLEOTIDE SEQUENCE [LARGE SCALE GENOMIC DNA]</scope>
    <source>
        <strain evidence="3 5">HR1</strain>
    </source>
</reference>
<dbReference type="InterPro" id="IPR013320">
    <property type="entry name" value="ConA-like_dom_sf"/>
</dbReference>
<dbReference type="GO" id="GO:0005737">
    <property type="term" value="C:cytoplasm"/>
    <property type="evidence" value="ECO:0007669"/>
    <property type="project" value="TreeGrafter"/>
</dbReference>
<name>A0A2Z6SDE8_9GLOM</name>
<dbReference type="SMART" id="SM00449">
    <property type="entry name" value="SPRY"/>
    <property type="match status" value="1"/>
</dbReference>
<accession>A0A2Z6SDE8</accession>
<dbReference type="InterPro" id="IPR052407">
    <property type="entry name" value="BTB_POZ_domain_cont_9"/>
</dbReference>
<feature type="domain" description="BTB" evidence="1">
    <location>
        <begin position="20"/>
        <end position="88"/>
    </location>
</feature>
<dbReference type="SUPFAM" id="SSF49899">
    <property type="entry name" value="Concanavalin A-like lectins/glucanases"/>
    <property type="match status" value="1"/>
</dbReference>
<dbReference type="InterPro" id="IPR011333">
    <property type="entry name" value="SKP1/BTB/POZ_sf"/>
</dbReference>
<evidence type="ECO:0008006" key="6">
    <source>
        <dbReference type="Google" id="ProtNLM"/>
    </source>
</evidence>
<dbReference type="InterPro" id="IPR000210">
    <property type="entry name" value="BTB/POZ_dom"/>
</dbReference>
<sequence>MRGYSLEQDLRLLINNPKYSDLEILCEDEEKLYGCRAILAARSDVFDGLLYNGMKESYENKISLPTINYFAMEIILEYTYTGLIKEESITKDNIIETWYAADYFQLLELQDFIIETFKNTLENECVEDYLPELLSKAVKTMPLTEDNIFLNLLIDAVAAIPLNTIEFDRLSIAAFQYFLSFTHEKERLFATPEYEVFRYGAILAAKQVSNNAYNALLIRLPTLEEIENPVHKIEKIENNYIADHRKVTKELEPLIKFIDLKLIRTQILAEFIEPLGIIPIEAVLSVYRHKALLNSSDLNDIRGRPYYGFNESNFSWDESACGSNLIVEHNKKVVHASKTLNFKGQSVIAKVALENKNISSIFEWDVIIEKNCQYAWVGVCSTENFNCESWAGKQPTGWVLGSSGICYTSNDRSYYCPSFGDGTKITVHLDMNKRTCAFTINGIRYPEVAVWNNLPSKLYPVASLCYPGRLRIQYHQKT</sequence>
<dbReference type="SMART" id="SM00225">
    <property type="entry name" value="BTB"/>
    <property type="match status" value="1"/>
</dbReference>
<dbReference type="SUPFAM" id="SSF54695">
    <property type="entry name" value="POZ domain"/>
    <property type="match status" value="1"/>
</dbReference>
<proteinExistence type="predicted"/>
<dbReference type="CDD" id="cd11709">
    <property type="entry name" value="SPRY"/>
    <property type="match status" value="1"/>
</dbReference>
<dbReference type="PANTHER" id="PTHR46306:SF1">
    <property type="entry name" value="BTB_POZ DOMAIN-CONTAINING PROTEIN 9"/>
    <property type="match status" value="1"/>
</dbReference>
<reference evidence="4" key="2">
    <citation type="submission" date="2019-10" db="EMBL/GenBank/DDBJ databases">
        <title>Conservation and host-specific expression of non-tandemly repeated heterogenous ribosome RNA gene in arbuscular mycorrhizal fungi.</title>
        <authorList>
            <person name="Maeda T."/>
            <person name="Kobayashi Y."/>
            <person name="Nakagawa T."/>
            <person name="Ezawa T."/>
            <person name="Yamaguchi K."/>
            <person name="Bino T."/>
            <person name="Nishimoto Y."/>
            <person name="Shigenobu S."/>
            <person name="Kawaguchi M."/>
        </authorList>
    </citation>
    <scope>NUCLEOTIDE SEQUENCE</scope>
    <source>
        <strain evidence="4">HR1</strain>
    </source>
</reference>
<dbReference type="PROSITE" id="PS50097">
    <property type="entry name" value="BTB"/>
    <property type="match status" value="1"/>
</dbReference>
<evidence type="ECO:0000313" key="4">
    <source>
        <dbReference type="EMBL" id="GES97492.1"/>
    </source>
</evidence>
<dbReference type="OrthoDB" id="6359816at2759"/>
<evidence type="ECO:0000313" key="5">
    <source>
        <dbReference type="Proteomes" id="UP000247702"/>
    </source>
</evidence>
<dbReference type="PANTHER" id="PTHR46306">
    <property type="entry name" value="BTB/POZ DOMAIN-CONTAINING PROTEIN 9"/>
    <property type="match status" value="1"/>
</dbReference>
<dbReference type="Proteomes" id="UP000247702">
    <property type="component" value="Unassembled WGS sequence"/>
</dbReference>
<dbReference type="AlphaFoldDB" id="A0A2Z6SDE8"/>
<dbReference type="Gene3D" id="2.60.120.920">
    <property type="match status" value="1"/>
</dbReference>
<dbReference type="Pfam" id="PF00622">
    <property type="entry name" value="SPRY"/>
    <property type="match status" value="1"/>
</dbReference>
<dbReference type="InterPro" id="IPR003877">
    <property type="entry name" value="SPRY_dom"/>
</dbReference>
<dbReference type="PROSITE" id="PS50188">
    <property type="entry name" value="B302_SPRY"/>
    <property type="match status" value="1"/>
</dbReference>